<dbReference type="STRING" id="1081103.A0A0B2X520"/>
<feature type="compositionally biased region" description="Low complexity" evidence="1">
    <location>
        <begin position="21"/>
        <end position="102"/>
    </location>
</feature>
<dbReference type="EMBL" id="AZHE01000002">
    <property type="protein sequence ID" value="KHO00828.1"/>
    <property type="molecule type" value="Genomic_DNA"/>
</dbReference>
<feature type="compositionally biased region" description="Polar residues" evidence="1">
    <location>
        <begin position="549"/>
        <end position="592"/>
    </location>
</feature>
<comment type="caution">
    <text evidence="2">The sequence shown here is derived from an EMBL/GenBank/DDBJ whole genome shotgun (WGS) entry which is preliminary data.</text>
</comment>
<feature type="compositionally biased region" description="Basic and acidic residues" evidence="1">
    <location>
        <begin position="970"/>
        <end position="985"/>
    </location>
</feature>
<dbReference type="AlphaFoldDB" id="A0A0B2X520"/>
<feature type="compositionally biased region" description="Low complexity" evidence="1">
    <location>
        <begin position="345"/>
        <end position="355"/>
    </location>
</feature>
<evidence type="ECO:0000313" key="3">
    <source>
        <dbReference type="Proteomes" id="UP000030816"/>
    </source>
</evidence>
<feature type="compositionally biased region" description="Polar residues" evidence="1">
    <location>
        <begin position="484"/>
        <end position="502"/>
    </location>
</feature>
<gene>
    <name evidence="2" type="ORF">MAM_01606</name>
</gene>
<dbReference type="Proteomes" id="UP000030816">
    <property type="component" value="Unassembled WGS sequence"/>
</dbReference>
<reference evidence="2 3" key="1">
    <citation type="journal article" date="2014" name="Proc. Natl. Acad. Sci. U.S.A.">
        <title>Trajectory and genomic determinants of fungal-pathogen speciation and host adaptation.</title>
        <authorList>
            <person name="Hu X."/>
            <person name="Xiao G."/>
            <person name="Zheng P."/>
            <person name="Shang Y."/>
            <person name="Su Y."/>
            <person name="Zhang X."/>
            <person name="Liu X."/>
            <person name="Zhan S."/>
            <person name="St Leger R.J."/>
            <person name="Wang C."/>
        </authorList>
    </citation>
    <scope>NUCLEOTIDE SEQUENCE [LARGE SCALE GENOMIC DNA]</scope>
    <source>
        <strain evidence="2 3">ARSEF 1941</strain>
    </source>
</reference>
<name>A0A0B2X520_METAS</name>
<feature type="region of interest" description="Disordered" evidence="1">
    <location>
        <begin position="532"/>
        <end position="687"/>
    </location>
</feature>
<feature type="compositionally biased region" description="Polar residues" evidence="1">
    <location>
        <begin position="185"/>
        <end position="204"/>
    </location>
</feature>
<feature type="compositionally biased region" description="Acidic residues" evidence="1">
    <location>
        <begin position="960"/>
        <end position="969"/>
    </location>
</feature>
<evidence type="ECO:0000256" key="1">
    <source>
        <dbReference type="SAM" id="MobiDB-lite"/>
    </source>
</evidence>
<feature type="region of interest" description="Disordered" evidence="1">
    <location>
        <begin position="947"/>
        <end position="1004"/>
    </location>
</feature>
<feature type="compositionally biased region" description="Polar residues" evidence="1">
    <location>
        <begin position="320"/>
        <end position="336"/>
    </location>
</feature>
<organism evidence="2 3">
    <name type="scientific">Metarhizium album (strain ARSEF 1941)</name>
    <dbReference type="NCBI Taxonomy" id="1081103"/>
    <lineage>
        <taxon>Eukaryota</taxon>
        <taxon>Fungi</taxon>
        <taxon>Dikarya</taxon>
        <taxon>Ascomycota</taxon>
        <taxon>Pezizomycotina</taxon>
        <taxon>Sordariomycetes</taxon>
        <taxon>Hypocreomycetidae</taxon>
        <taxon>Hypocreales</taxon>
        <taxon>Clavicipitaceae</taxon>
        <taxon>Metarhizium</taxon>
    </lineage>
</organism>
<accession>A0A0B2X520</accession>
<feature type="region of interest" description="Disordered" evidence="1">
    <location>
        <begin position="1"/>
        <end position="103"/>
    </location>
</feature>
<feature type="compositionally biased region" description="Low complexity" evidence="1">
    <location>
        <begin position="282"/>
        <end position="307"/>
    </location>
</feature>
<feature type="compositionally biased region" description="Low complexity" evidence="1">
    <location>
        <begin position="438"/>
        <end position="461"/>
    </location>
</feature>
<feature type="region of interest" description="Disordered" evidence="1">
    <location>
        <begin position="115"/>
        <end position="377"/>
    </location>
</feature>
<dbReference type="OrthoDB" id="4155914at2759"/>
<protein>
    <recommendedName>
        <fullName evidence="4">S-adenosylmethionine-dependent methyltransferase-like protein</fullName>
    </recommendedName>
</protein>
<sequence length="1033" mass="112010">MPSFGRLKHSNRSQHTLPEQLSTGAGAGTAPGSPTPASAPGALPGAAQTQQAQAQAQAQAQGQAQAPAQAHVQAQADSPPETSTPMSSMSLPMPLSVLSSPTALASSDRLDAFVDARAPLSMQQQHHHHHHDPPLPPPPAQLFNPHHPGVNPPPSLQTSFSGPGVSLAFDGQQLPTPIDFDPSSAGRSQSQRWRASVAPQQHQFYGTAAGSIDDLSGSGAHHQQPPPPPPPSQQQQQPPSSPAPTPQKRSTRKLIKGIFGSSSRDSHDAQQQQPPQPPPLPQSSGYSSSSNNNNNNNNSNNSPSGPYDNTTGLARRPSKRVSNPPSLRTSPSQTAQLPPDRDWQPKGPGSQQPSPLRGVGELDEYSFSRHGSNIDSPIIQDSRFFLRSNGIRQVSISGEHLETSPYDEVYQPPDHPPPHHQLRNQQTPPPLQQPQPQPLQRQETLRIQEQQAQYESQQQLLLHHHQQQQEQQQQQQRHAGAGYDQQSPEQGRQPQPNFQYPTSPAPEPCQPGGEPRLVTNQLVPGQQLQNAETVSQLSHDSPVADSDPRSTFQQYPGQPSQAASLHTSAPSHDIAASQTTPLQEASPQGQDQSAMAPPASAGGPSSSRRSQDAETLLRGQADPPGPPPPYQRQASANLSTLGPMPPLPGQGAPPNAGHRGDRGPQYVDASPGVEPGRSSPQPSDRDLDLDKHFRELASKYKHVKRLFFDSKNHIERLNGQIEQLQNAVANQRMSQSRTAWDDNEYLTRFNRLNGAINNLSFNIRKDWRSLPAWINNVVSADALKTGKQEMTAIGRAVVSRWLVEEVFNKCFHPALDTQLSSQLKEIELSIRKNSHTMHHQEEVDAHTTKVVNWRMATLDGLQQRLNSNAAADNRGMLTDKITTNLTAYLYQHLSTPPPPGLEGSTSMIAELTVAIAANLPLESRDVSIMYPLPGEVVQKDVMEVEKPGLPTLDGRKADADADAGSDQDGVDEKDKAGKPRGDEGKPGTSQMRTRDTAGLNRENDIIPGTMLTKILLQDRPKNAAECGLQDSSL</sequence>
<keyword evidence="3" id="KW-1185">Reference proteome</keyword>
<dbReference type="GeneID" id="63736061"/>
<evidence type="ECO:0008006" key="4">
    <source>
        <dbReference type="Google" id="ProtNLM"/>
    </source>
</evidence>
<feature type="compositionally biased region" description="Basic residues" evidence="1">
    <location>
        <begin position="1"/>
        <end position="12"/>
    </location>
</feature>
<dbReference type="HOGENOM" id="CLU_007228_0_0_1"/>
<feature type="region of interest" description="Disordered" evidence="1">
    <location>
        <begin position="396"/>
        <end position="518"/>
    </location>
</feature>
<evidence type="ECO:0000313" key="2">
    <source>
        <dbReference type="EMBL" id="KHO00828.1"/>
    </source>
</evidence>
<feature type="compositionally biased region" description="Low complexity" evidence="1">
    <location>
        <begin position="593"/>
        <end position="608"/>
    </location>
</feature>
<dbReference type="RefSeq" id="XP_040681893.1">
    <property type="nucleotide sequence ID" value="XM_040820405.1"/>
</dbReference>
<feature type="compositionally biased region" description="Pro residues" evidence="1">
    <location>
        <begin position="427"/>
        <end position="437"/>
    </location>
</feature>
<proteinExistence type="predicted"/>